<dbReference type="SUPFAM" id="SSF56935">
    <property type="entry name" value="Porins"/>
    <property type="match status" value="1"/>
</dbReference>
<dbReference type="InterPro" id="IPR008969">
    <property type="entry name" value="CarboxyPept-like_regulatory"/>
</dbReference>
<gene>
    <name evidence="1" type="ORF">BPO_2116</name>
</gene>
<evidence type="ECO:0008006" key="3">
    <source>
        <dbReference type="Google" id="ProtNLM"/>
    </source>
</evidence>
<protein>
    <recommendedName>
        <fullName evidence="3">TonB-dependent receptor</fullName>
    </recommendedName>
</protein>
<evidence type="ECO:0000313" key="2">
    <source>
        <dbReference type="Proteomes" id="UP001432059"/>
    </source>
</evidence>
<reference evidence="1" key="1">
    <citation type="submission" date="2023-10" db="EMBL/GenBank/DDBJ databases">
        <title>Characterization and whole genome sequencing of a novel strain of Bergeyella porcorum QD2021 isolated from pig.</title>
        <authorList>
            <person name="Liu G."/>
            <person name="Chen C."/>
            <person name="Han X."/>
        </authorList>
    </citation>
    <scope>NUCLEOTIDE SEQUENCE</scope>
    <source>
        <strain evidence="1">QD2021</strain>
    </source>
</reference>
<evidence type="ECO:0000313" key="1">
    <source>
        <dbReference type="EMBL" id="WOC52763.1"/>
    </source>
</evidence>
<dbReference type="RefSeq" id="WP_327984108.1">
    <property type="nucleotide sequence ID" value="NZ_CP136426.1"/>
</dbReference>
<keyword evidence="2" id="KW-1185">Reference proteome</keyword>
<dbReference type="EMBL" id="CP136426">
    <property type="protein sequence ID" value="WOC52763.1"/>
    <property type="molecule type" value="Genomic_DNA"/>
</dbReference>
<accession>A0AAU0F5U4</accession>
<name>A0AAU0F5U4_9FLAO</name>
<dbReference type="SUPFAM" id="SSF49464">
    <property type="entry name" value="Carboxypeptidase regulatory domain-like"/>
    <property type="match status" value="1"/>
</dbReference>
<dbReference type="KEGG" id="bpor:BPO_2116"/>
<dbReference type="Proteomes" id="UP001432059">
    <property type="component" value="Chromosome"/>
</dbReference>
<dbReference type="Gene3D" id="2.60.40.1120">
    <property type="entry name" value="Carboxypeptidase-like, regulatory domain"/>
    <property type="match status" value="1"/>
</dbReference>
<organism evidence="1 2">
    <name type="scientific">Bergeyella porcorum</name>
    <dbReference type="NCBI Taxonomy" id="1735111"/>
    <lineage>
        <taxon>Bacteria</taxon>
        <taxon>Pseudomonadati</taxon>
        <taxon>Bacteroidota</taxon>
        <taxon>Flavobacteriia</taxon>
        <taxon>Flavobacteriales</taxon>
        <taxon>Weeksellaceae</taxon>
        <taxon>Bergeyella</taxon>
    </lineage>
</organism>
<dbReference type="AlphaFoldDB" id="A0AAU0F5U4"/>
<proteinExistence type="predicted"/>
<sequence length="876" mass="101880">MIKQILFLFIGIFINAQTSFSVIEGAVLNDKEEPIPNATVMIKDDTYQYTVHTNDSGYFSKKIYAARKSVSIIITAPNYAKIEKNIVPNNEKYVFHLPYKYKEIEEVVIKKGITYKGDSTIYDADFYANKKEDKVIDLLKKLPNVDVNRAGKITINGKEISKILVESETFFTGSSSLAINSLPANSVDKFEFIENFSENTILGGNSEKTVLNIALKEDKKKIVFGDFLLNGDSWERYNAGANLFYYSPKTRVNLISNINNINKSIFKVEDYMSFNGGTDRLLRDPMSFMSGVITKDLLELITPSEKFKNVQIFNAVNGSQKILKDKFKVSVFNINNHNITEELKEHTLVFNDEKVALFNRTEYIDKHSHNKSNIFNLILNNENNEKIDFQYILSVKKSNTDVEQSKNIRWMNSNSIYNSINKYQNSMLNQTLDVSYKISENHSKGWLINMMSFNNDSERLDTADNKLFFHSIFNLSNDKNSILQNNFDRNNYIRVNFQHKHNILTYHQIGINTTISSKNQNINNYFSINKASSSDLSSKMALNRDNISVGVEYLFKNRFFTLSLTGDFVKINTDFKSDNNTATDKLQYILPKMKFEYKNRKIGTFNLNYKRDLKDIPIHYYYLGSYLISNSYVFTGNETLENPITDFFSFNYNKKSGRYGYSIDFQYDFSNELKGYMNNTKTTSIEKTNSIDFTSNIGKKQEFELRLEKQLFKNKISIISLSNISFEKMNVKINSNDDISEFNSRSFNLSVKSRFKGNYNFEIYNQFKTIDMSNSLTKNWYKQNETGFSLNFTPTEKWAINAELSYHKDLVNNLSFSKSTMKIDYYVNSKIYFNFFMNNVLGSYSKTILSNEEYMSYHQKEKLMPRFFNFGVTYKL</sequence>